<sequence length="77" mass="8671">MRTLYRITPVNPKTDKVFPSELVIADDESQALLKANLPDGVRANPEKFDILVETVGSVRSKKEVQRVKMVKEGEDDD</sequence>
<proteinExistence type="predicted"/>
<reference evidence="1" key="1">
    <citation type="journal article" date="2015" name="Nature">
        <title>Complex archaea that bridge the gap between prokaryotes and eukaryotes.</title>
        <authorList>
            <person name="Spang A."/>
            <person name="Saw J.H."/>
            <person name="Jorgensen S.L."/>
            <person name="Zaremba-Niedzwiedzka K."/>
            <person name="Martijn J."/>
            <person name="Lind A.E."/>
            <person name="van Eijk R."/>
            <person name="Schleper C."/>
            <person name="Guy L."/>
            <person name="Ettema T.J."/>
        </authorList>
    </citation>
    <scope>NUCLEOTIDE SEQUENCE</scope>
</reference>
<protein>
    <submittedName>
        <fullName evidence="1">Uncharacterized protein</fullName>
    </submittedName>
</protein>
<comment type="caution">
    <text evidence="1">The sequence shown here is derived from an EMBL/GenBank/DDBJ whole genome shotgun (WGS) entry which is preliminary data.</text>
</comment>
<accession>A0A0F9E8V5</accession>
<dbReference type="AlphaFoldDB" id="A0A0F9E8V5"/>
<name>A0A0F9E8V5_9ZZZZ</name>
<organism evidence="1">
    <name type="scientific">marine sediment metagenome</name>
    <dbReference type="NCBI Taxonomy" id="412755"/>
    <lineage>
        <taxon>unclassified sequences</taxon>
        <taxon>metagenomes</taxon>
        <taxon>ecological metagenomes</taxon>
    </lineage>
</organism>
<gene>
    <name evidence="1" type="ORF">LCGC14_2105590</name>
</gene>
<dbReference type="EMBL" id="LAZR01025916">
    <property type="protein sequence ID" value="KKL70369.1"/>
    <property type="molecule type" value="Genomic_DNA"/>
</dbReference>
<evidence type="ECO:0000313" key="1">
    <source>
        <dbReference type="EMBL" id="KKL70369.1"/>
    </source>
</evidence>